<dbReference type="Pfam" id="PF00392">
    <property type="entry name" value="GntR"/>
    <property type="match status" value="1"/>
</dbReference>
<dbReference type="Gene3D" id="1.20.120.530">
    <property type="entry name" value="GntR ligand-binding domain-like"/>
    <property type="match status" value="1"/>
</dbReference>
<evidence type="ECO:0000259" key="4">
    <source>
        <dbReference type="PROSITE" id="PS50949"/>
    </source>
</evidence>
<dbReference type="AlphaFoldDB" id="A0A193GFT9"/>
<dbReference type="Gene3D" id="1.10.10.10">
    <property type="entry name" value="Winged helix-like DNA-binding domain superfamily/Winged helix DNA-binding domain"/>
    <property type="match status" value="1"/>
</dbReference>
<accession>A0A193GFT9</accession>
<dbReference type="PROSITE" id="PS50949">
    <property type="entry name" value="HTH_GNTR"/>
    <property type="match status" value="1"/>
</dbReference>
<dbReference type="SUPFAM" id="SSF46785">
    <property type="entry name" value="Winged helix' DNA-binding domain"/>
    <property type="match status" value="1"/>
</dbReference>
<dbReference type="InterPro" id="IPR011711">
    <property type="entry name" value="GntR_C"/>
</dbReference>
<keyword evidence="1" id="KW-0805">Transcription regulation</keyword>
<evidence type="ECO:0000256" key="1">
    <source>
        <dbReference type="ARBA" id="ARBA00023015"/>
    </source>
</evidence>
<keyword evidence="3" id="KW-0804">Transcription</keyword>
<dbReference type="InterPro" id="IPR036388">
    <property type="entry name" value="WH-like_DNA-bd_sf"/>
</dbReference>
<dbReference type="SMART" id="SM00895">
    <property type="entry name" value="FCD"/>
    <property type="match status" value="1"/>
</dbReference>
<dbReference type="SMART" id="SM00345">
    <property type="entry name" value="HTH_GNTR"/>
    <property type="match status" value="1"/>
</dbReference>
<protein>
    <recommendedName>
        <fullName evidence="4">HTH gntR-type domain-containing protein</fullName>
    </recommendedName>
</protein>
<evidence type="ECO:0000256" key="2">
    <source>
        <dbReference type="ARBA" id="ARBA00023125"/>
    </source>
</evidence>
<gene>
    <name evidence="5" type="ORF">BAU07_16310</name>
</gene>
<dbReference type="GO" id="GO:0003677">
    <property type="term" value="F:DNA binding"/>
    <property type="evidence" value="ECO:0007669"/>
    <property type="project" value="UniProtKB-KW"/>
</dbReference>
<evidence type="ECO:0000256" key="3">
    <source>
        <dbReference type="ARBA" id="ARBA00023163"/>
    </source>
</evidence>
<feature type="domain" description="HTH gntR-type" evidence="4">
    <location>
        <begin position="17"/>
        <end position="84"/>
    </location>
</feature>
<evidence type="ECO:0000313" key="5">
    <source>
        <dbReference type="EMBL" id="ANN78463.1"/>
    </source>
</evidence>
<dbReference type="PANTHER" id="PTHR43537:SF20">
    <property type="entry name" value="HTH-TYPE TRANSCRIPTIONAL REPRESSOR GLAR"/>
    <property type="match status" value="1"/>
</dbReference>
<evidence type="ECO:0000313" key="6">
    <source>
        <dbReference type="Proteomes" id="UP000091926"/>
    </source>
</evidence>
<keyword evidence="2" id="KW-0238">DNA-binding</keyword>
<dbReference type="EMBL" id="CP016172">
    <property type="protein sequence ID" value="ANN78463.1"/>
    <property type="molecule type" value="Genomic_DNA"/>
</dbReference>
<sequence>MKTLPQAPTEPHAEVGPSLTASVAIQVRAAILEGSFAPGAKLRLDDLRRQYGVSLSPLREALTRLAAEGLVQITDQRGYRVAPVSAENLIEVTRLRTQLEVMALVESLRHGDETWEDSLAAAYHRLSRLERDGKRADGWEKAHRAFHLTLFSACGMPLLLRFCGTLHDLSDRYRRLFLATHAPDENVPAEHHAIFEAAMARDEALAARILTNHLQRTGRNVMAILEEAQGAKGDVPSP</sequence>
<proteinExistence type="predicted"/>
<keyword evidence="6" id="KW-1185">Reference proteome</keyword>
<dbReference type="InterPro" id="IPR008920">
    <property type="entry name" value="TF_FadR/GntR_C"/>
</dbReference>
<dbReference type="SUPFAM" id="SSF48008">
    <property type="entry name" value="GntR ligand-binding domain-like"/>
    <property type="match status" value="1"/>
</dbReference>
<dbReference type="Pfam" id="PF07729">
    <property type="entry name" value="FCD"/>
    <property type="match status" value="1"/>
</dbReference>
<dbReference type="OrthoDB" id="9799812at2"/>
<reference evidence="5 6" key="1">
    <citation type="submission" date="2016-06" db="EMBL/GenBank/DDBJ databases">
        <title>Complete genome sequences of Bordetella bronchialis and Bordetella flabilis.</title>
        <authorList>
            <person name="LiPuma J.J."/>
            <person name="Spilker T."/>
        </authorList>
    </citation>
    <scope>NUCLEOTIDE SEQUENCE [LARGE SCALE GENOMIC DNA]</scope>
    <source>
        <strain evidence="5 6">AU10664</strain>
    </source>
</reference>
<dbReference type="CDD" id="cd07377">
    <property type="entry name" value="WHTH_GntR"/>
    <property type="match status" value="1"/>
</dbReference>
<dbReference type="RefSeq" id="WP_066659598.1">
    <property type="nucleotide sequence ID" value="NZ_CBCSCL010000030.1"/>
</dbReference>
<dbReference type="InterPro" id="IPR000524">
    <property type="entry name" value="Tscrpt_reg_HTH_GntR"/>
</dbReference>
<dbReference type="PANTHER" id="PTHR43537">
    <property type="entry name" value="TRANSCRIPTIONAL REGULATOR, GNTR FAMILY"/>
    <property type="match status" value="1"/>
</dbReference>
<dbReference type="STRING" id="463014.BAU07_16310"/>
<dbReference type="InterPro" id="IPR036390">
    <property type="entry name" value="WH_DNA-bd_sf"/>
</dbReference>
<dbReference type="Proteomes" id="UP000091926">
    <property type="component" value="Chromosome"/>
</dbReference>
<organism evidence="5 6">
    <name type="scientific">Bordetella flabilis</name>
    <dbReference type="NCBI Taxonomy" id="463014"/>
    <lineage>
        <taxon>Bacteria</taxon>
        <taxon>Pseudomonadati</taxon>
        <taxon>Pseudomonadota</taxon>
        <taxon>Betaproteobacteria</taxon>
        <taxon>Burkholderiales</taxon>
        <taxon>Alcaligenaceae</taxon>
        <taxon>Bordetella</taxon>
    </lineage>
</organism>
<dbReference type="GO" id="GO:0003700">
    <property type="term" value="F:DNA-binding transcription factor activity"/>
    <property type="evidence" value="ECO:0007669"/>
    <property type="project" value="InterPro"/>
</dbReference>
<dbReference type="KEGG" id="bfz:BAU07_16310"/>
<name>A0A193GFT9_9BORD</name>